<protein>
    <submittedName>
        <fullName evidence="6">Uncharacterized protein</fullName>
    </submittedName>
</protein>
<dbReference type="InterPro" id="IPR003689">
    <property type="entry name" value="ZIP"/>
</dbReference>
<dbReference type="Pfam" id="PF02535">
    <property type="entry name" value="Zip"/>
    <property type="match status" value="1"/>
</dbReference>
<dbReference type="Gene3D" id="3.60.21.10">
    <property type="match status" value="1"/>
</dbReference>
<evidence type="ECO:0000256" key="3">
    <source>
        <dbReference type="ARBA" id="ARBA00022989"/>
    </source>
</evidence>
<dbReference type="GO" id="GO:0016020">
    <property type="term" value="C:membrane"/>
    <property type="evidence" value="ECO:0007669"/>
    <property type="project" value="UniProtKB-SubCell"/>
</dbReference>
<dbReference type="GO" id="GO:0046873">
    <property type="term" value="F:metal ion transmembrane transporter activity"/>
    <property type="evidence" value="ECO:0007669"/>
    <property type="project" value="InterPro"/>
</dbReference>
<comment type="caution">
    <text evidence="6">The sequence shown here is derived from an EMBL/GenBank/DDBJ whole genome shotgun (WGS) entry which is preliminary data.</text>
</comment>
<dbReference type="Proteomes" id="UP001175271">
    <property type="component" value="Unassembled WGS sequence"/>
</dbReference>
<keyword evidence="4" id="KW-0472">Membrane</keyword>
<keyword evidence="7" id="KW-1185">Reference proteome</keyword>
<dbReference type="GO" id="GO:0004722">
    <property type="term" value="F:protein serine/threonine phosphatase activity"/>
    <property type="evidence" value="ECO:0007669"/>
    <property type="project" value="TreeGrafter"/>
</dbReference>
<dbReference type="GO" id="GO:0005737">
    <property type="term" value="C:cytoplasm"/>
    <property type="evidence" value="ECO:0007669"/>
    <property type="project" value="TreeGrafter"/>
</dbReference>
<feature type="region of interest" description="Disordered" evidence="5">
    <location>
        <begin position="508"/>
        <end position="535"/>
    </location>
</feature>
<evidence type="ECO:0000313" key="7">
    <source>
        <dbReference type="Proteomes" id="UP001175271"/>
    </source>
</evidence>
<reference evidence="6" key="1">
    <citation type="submission" date="2023-06" db="EMBL/GenBank/DDBJ databases">
        <title>Genomic analysis of the entomopathogenic nematode Steinernema hermaphroditum.</title>
        <authorList>
            <person name="Schwarz E.M."/>
            <person name="Heppert J.K."/>
            <person name="Baniya A."/>
            <person name="Schwartz H.T."/>
            <person name="Tan C.-H."/>
            <person name="Antoshechkin I."/>
            <person name="Sternberg P.W."/>
            <person name="Goodrich-Blair H."/>
            <person name="Dillman A.R."/>
        </authorList>
    </citation>
    <scope>NUCLEOTIDE SEQUENCE</scope>
    <source>
        <strain evidence="6">PS9179</strain>
        <tissue evidence="6">Whole animal</tissue>
    </source>
</reference>
<dbReference type="PANTHER" id="PTHR11668">
    <property type="entry name" value="SERINE/THREONINE PROTEIN PHOSPHATASE"/>
    <property type="match status" value="1"/>
</dbReference>
<keyword evidence="3" id="KW-1133">Transmembrane helix</keyword>
<dbReference type="GO" id="GO:0005634">
    <property type="term" value="C:nucleus"/>
    <property type="evidence" value="ECO:0007669"/>
    <property type="project" value="TreeGrafter"/>
</dbReference>
<evidence type="ECO:0000256" key="2">
    <source>
        <dbReference type="ARBA" id="ARBA00022692"/>
    </source>
</evidence>
<comment type="subcellular location">
    <subcellularLocation>
        <location evidence="1">Membrane</location>
        <topology evidence="1">Multi-pass membrane protein</topology>
    </subcellularLocation>
</comment>
<evidence type="ECO:0000256" key="5">
    <source>
        <dbReference type="SAM" id="MobiDB-lite"/>
    </source>
</evidence>
<name>A0AA39H404_9BILA</name>
<dbReference type="InterPro" id="IPR006186">
    <property type="entry name" value="Ser/Thr-sp_prot-phosphatase"/>
</dbReference>
<evidence type="ECO:0000256" key="1">
    <source>
        <dbReference type="ARBA" id="ARBA00004141"/>
    </source>
</evidence>
<dbReference type="InterPro" id="IPR029052">
    <property type="entry name" value="Metallo-depent_PP-like"/>
</dbReference>
<proteinExistence type="predicted"/>
<dbReference type="AlphaFoldDB" id="A0AA39H404"/>
<dbReference type="PANTHER" id="PTHR11668:SF510">
    <property type="entry name" value="SERINE_THREONINE-PROTEIN PHOSPHATASE"/>
    <property type="match status" value="1"/>
</dbReference>
<dbReference type="PRINTS" id="PR00114">
    <property type="entry name" value="STPHPHTASE"/>
</dbReference>
<gene>
    <name evidence="6" type="ORF">QR680_002766</name>
</gene>
<dbReference type="SUPFAM" id="SSF56300">
    <property type="entry name" value="Metallo-dependent phosphatases"/>
    <property type="match status" value="1"/>
</dbReference>
<keyword evidence="2" id="KW-0812">Transmembrane</keyword>
<dbReference type="InterPro" id="IPR050341">
    <property type="entry name" value="PP1_catalytic_subunit"/>
</dbReference>
<evidence type="ECO:0000256" key="4">
    <source>
        <dbReference type="ARBA" id="ARBA00023136"/>
    </source>
</evidence>
<accession>A0AA39H404</accession>
<evidence type="ECO:0000313" key="6">
    <source>
        <dbReference type="EMBL" id="KAK0398811.1"/>
    </source>
</evidence>
<feature type="region of interest" description="Disordered" evidence="5">
    <location>
        <begin position="288"/>
        <end position="314"/>
    </location>
</feature>
<organism evidence="6 7">
    <name type="scientific">Steinernema hermaphroditum</name>
    <dbReference type="NCBI Taxonomy" id="289476"/>
    <lineage>
        <taxon>Eukaryota</taxon>
        <taxon>Metazoa</taxon>
        <taxon>Ecdysozoa</taxon>
        <taxon>Nematoda</taxon>
        <taxon>Chromadorea</taxon>
        <taxon>Rhabditida</taxon>
        <taxon>Tylenchina</taxon>
        <taxon>Panagrolaimomorpha</taxon>
        <taxon>Strongyloidoidea</taxon>
        <taxon>Steinernematidae</taxon>
        <taxon>Steinernema</taxon>
    </lineage>
</organism>
<sequence length="557" mass="62113">MSPKPTARTSRWDSPQKQKVIDPVEIEVASVAYMIIFGSLANNFVEGMSTGAAFSDGVVRTVSIGLAVVSQQFPQELGTLAILINSGFGFKKIIKRSLRRPHLRRLQWHACGIAFGIFFMYYMSCYGDEDSLKDTIWKMFTTTLTYMSIAALIDGKVLYARGGLSPYPENFEQIEELRCPCVAPPPYGLFCDLLWSHPESRFKGYANSPRGISFTFCENVDLNAHSDDVKANTDQQEKTDLLDAKRPISSDLLFNNGDVICAEHEDEKPSDMPLMFLANARVMDFTSPRSRHFGRDRDNRPRSSLSSVKRAKPLHRSPELKDVVLLLETERSTDVAERGLRRHRPIVPTDADERLSRTGVVRSNDQTRQFVSLGHGSYAITDEDNELPKGSHVPQQVEETAAPFRKESSTTTHEEQEFLLKAAAEVSAAARNIPAENFIAGKSDINVRLPQGYRVHLPVSAPQSLSGDSVERRVPSYRSGRLASFGQLSLGSETGAAAEITRRSFRVGKDDGSSTVERVVGPSNPPDSGQCEENCSNFVPTSTREWWTRERRLPDRS</sequence>
<dbReference type="EMBL" id="JAUCMV010000005">
    <property type="protein sequence ID" value="KAK0398811.1"/>
    <property type="molecule type" value="Genomic_DNA"/>
</dbReference>